<evidence type="ECO:0000313" key="7">
    <source>
        <dbReference type="Proteomes" id="UP000000528"/>
    </source>
</evidence>
<protein>
    <submittedName>
        <fullName evidence="6">TYPE III RESTRICTION-MODIFICATION SYSTEM: METHYLASE</fullName>
        <ecNumber evidence="6">2.1.1.72</ecNumber>
    </submittedName>
</protein>
<dbReference type="PROSITE" id="PS00092">
    <property type="entry name" value="N6_MTASE"/>
    <property type="match status" value="1"/>
</dbReference>
<feature type="domain" description="DNA methylase N-4/N-6" evidence="5">
    <location>
        <begin position="122"/>
        <end position="474"/>
    </location>
</feature>
<evidence type="ECO:0000256" key="4">
    <source>
        <dbReference type="ARBA" id="ARBA00022691"/>
    </source>
</evidence>
<dbReference type="RefSeq" id="WP_010925281.1">
    <property type="nucleotide sequence ID" value="NC_002771.1"/>
</dbReference>
<dbReference type="REBASE" id="5073">
    <property type="entry name" value="M.MpuCORF4800P"/>
</dbReference>
<dbReference type="eggNOG" id="COG2189">
    <property type="taxonomic scope" value="Bacteria"/>
</dbReference>
<dbReference type="AlphaFoldDB" id="Q98Q86"/>
<keyword evidence="3 6" id="KW-0808">Transferase</keyword>
<dbReference type="GO" id="GO:0008170">
    <property type="term" value="F:N-methyltransferase activity"/>
    <property type="evidence" value="ECO:0007669"/>
    <property type="project" value="InterPro"/>
</dbReference>
<dbReference type="EC" id="2.1.1.72" evidence="6"/>
<sequence length="587" mass="69611">MEKYKKYLDELEQHWNNKYINEDQKEMMKSLFEKIKDDDHILQETKKLLLQRVKLGFHFDIAPEPDKTQISLLIKDKQMSIQNDILEQDNQLIIGENYDALKNLIVIERERERERDQANKYNIIYIDPPYNTEATKTDGNTIANDKEDIKNDTFQYRDRFSRNGWLNFMNEILTLARKLLSDDGIIFVSIDDNEQAYLKVLMDEIFGEENFISTIKWRKTNSPSGNTNQNKKFVNIQHEYIHLYAKDKGEINSLNYYKYDEEDFEKNQYKFRDKDEQLFQQRGYYKLTPLIRNNSGSSFKYTPSLDYEIEAPDGTFFKIGQNMNVKNAVDKSCYTWSYDTFLEGKKQGFIVIKKNNKNGFWEAHRKVYSNVIFNPKTRKVETQEKGLEYNDYFDLSNKSNKKDTFNEKIDYYHESTTQSSANDLKQIGIFFKFSKPYKLIKHLINLYPNKDAKILDFFAGSGTTGHAVLDLNREDGGKRTFTLVTNNENNIASEITYERLYRIIKGRSTKGESNFKWLEKNKPFINTNLNVFKIKYFNISIDSHNESDITKLFEIFKESLVDFNVKKYSLDEKEILYNLTELKALRK</sequence>
<evidence type="ECO:0000256" key="1">
    <source>
        <dbReference type="ARBA" id="ARBA00006594"/>
    </source>
</evidence>
<dbReference type="Gene3D" id="3.40.50.150">
    <property type="entry name" value="Vaccinia Virus protein VP39"/>
    <property type="match status" value="2"/>
</dbReference>
<dbReference type="InterPro" id="IPR002052">
    <property type="entry name" value="DNA_methylase_N6_adenine_CS"/>
</dbReference>
<dbReference type="Pfam" id="PF01555">
    <property type="entry name" value="N6_N4_Mtase"/>
    <property type="match status" value="1"/>
</dbReference>
<dbReference type="HOGENOM" id="CLU_020164_1_2_14"/>
<keyword evidence="2 6" id="KW-0489">Methyltransferase</keyword>
<accession>Q98Q86</accession>
<keyword evidence="4" id="KW-0949">S-adenosyl-L-methionine</keyword>
<keyword evidence="7" id="KW-1185">Reference proteome</keyword>
<dbReference type="PIRSF" id="PIRSF015855">
    <property type="entry name" value="TypeIII_Mtase_mKpnI"/>
    <property type="match status" value="1"/>
</dbReference>
<evidence type="ECO:0000259" key="5">
    <source>
        <dbReference type="Pfam" id="PF01555"/>
    </source>
</evidence>
<dbReference type="EMBL" id="AL445564">
    <property type="protein sequence ID" value="CAC13653.1"/>
    <property type="molecule type" value="Genomic_DNA"/>
</dbReference>
<dbReference type="STRING" id="272635.gene:17577081"/>
<dbReference type="GO" id="GO:0003677">
    <property type="term" value="F:DNA binding"/>
    <property type="evidence" value="ECO:0007669"/>
    <property type="project" value="InterPro"/>
</dbReference>
<gene>
    <name evidence="6" type="ordered locus">MYPU_4800</name>
</gene>
<dbReference type="GO" id="GO:0032259">
    <property type="term" value="P:methylation"/>
    <property type="evidence" value="ECO:0007669"/>
    <property type="project" value="UniProtKB-KW"/>
</dbReference>
<evidence type="ECO:0000256" key="3">
    <source>
        <dbReference type="ARBA" id="ARBA00022679"/>
    </source>
</evidence>
<dbReference type="InterPro" id="IPR029063">
    <property type="entry name" value="SAM-dependent_MTases_sf"/>
</dbReference>
<dbReference type="SUPFAM" id="SSF53335">
    <property type="entry name" value="S-adenosyl-L-methionine-dependent methyltransferases"/>
    <property type="match status" value="1"/>
</dbReference>
<dbReference type="InterPro" id="IPR002941">
    <property type="entry name" value="DNA_methylase_N4/N6"/>
</dbReference>
<dbReference type="GO" id="GO:0009007">
    <property type="term" value="F:site-specific DNA-methyltransferase (adenine-specific) activity"/>
    <property type="evidence" value="ECO:0007669"/>
    <property type="project" value="UniProtKB-EC"/>
</dbReference>
<dbReference type="Proteomes" id="UP000000528">
    <property type="component" value="Chromosome"/>
</dbReference>
<dbReference type="PRINTS" id="PR00506">
    <property type="entry name" value="D21N6MTFRASE"/>
</dbReference>
<evidence type="ECO:0000313" key="6">
    <source>
        <dbReference type="EMBL" id="CAC13653.1"/>
    </source>
</evidence>
<reference evidence="6 7" key="1">
    <citation type="journal article" date="2001" name="Nucleic Acids Res.">
        <title>The complete genome sequence of the murine respiratory pathogen Mycoplasma pulmonis.</title>
        <authorList>
            <person name="Chambaud I."/>
            <person name="Heilig R."/>
            <person name="Ferris S."/>
            <person name="Barbe V."/>
            <person name="Samson D."/>
            <person name="Galisson F."/>
            <person name="Moszer I."/>
            <person name="Dybvig K."/>
            <person name="Wroblewski H."/>
            <person name="Viari A."/>
            <person name="Rocha E.P.C."/>
            <person name="Blanchard A."/>
        </authorList>
    </citation>
    <scope>NUCLEOTIDE SEQUENCE [LARGE SCALE GENOMIC DNA]</scope>
    <source>
        <strain evidence="6 7">UAB CTIP</strain>
    </source>
</reference>
<dbReference type="SMR" id="Q98Q86"/>
<proteinExistence type="inferred from homology"/>
<evidence type="ECO:0000256" key="2">
    <source>
        <dbReference type="ARBA" id="ARBA00022603"/>
    </source>
</evidence>
<dbReference type="InterPro" id="IPR002295">
    <property type="entry name" value="N4/N6-MTase_EcoPI_Mod-like"/>
</dbReference>
<dbReference type="PIR" id="H90571">
    <property type="entry name" value="H90571"/>
</dbReference>
<dbReference type="KEGG" id="mpu:MYPU_4800"/>
<organism evidence="7">
    <name type="scientific">Mycoplasmopsis pulmonis (strain UAB CTIP)</name>
    <name type="common">Mycoplasma pulmonis</name>
    <dbReference type="NCBI Taxonomy" id="272635"/>
    <lineage>
        <taxon>Bacteria</taxon>
        <taxon>Bacillati</taxon>
        <taxon>Mycoplasmatota</taxon>
        <taxon>Mycoplasmoidales</taxon>
        <taxon>Metamycoplasmataceae</taxon>
        <taxon>Mycoplasmopsis</taxon>
    </lineage>
</organism>
<comment type="similarity">
    <text evidence="1">Belongs to the N(4)/N(6)-methyltransferase family.</text>
</comment>
<name>Q98Q86_MYCPU</name>